<dbReference type="InParanoid" id="A0A6M4H473"/>
<keyword evidence="1" id="KW-0732">Signal</keyword>
<dbReference type="EMBL" id="CP053073">
    <property type="protein sequence ID" value="QJR14316.1"/>
    <property type="molecule type" value="Genomic_DNA"/>
</dbReference>
<name>A0A6M4H473_9PROT</name>
<dbReference type="RefSeq" id="WP_171161083.1">
    <property type="nucleotide sequence ID" value="NZ_CP053073.1"/>
</dbReference>
<proteinExistence type="predicted"/>
<accession>A0A6M4H473</accession>
<evidence type="ECO:0000256" key="1">
    <source>
        <dbReference type="SAM" id="SignalP"/>
    </source>
</evidence>
<feature type="chain" id="PRO_5026889752" description="DUF4136 domain-containing protein" evidence="1">
    <location>
        <begin position="27"/>
        <end position="202"/>
    </location>
</feature>
<dbReference type="PROSITE" id="PS51257">
    <property type="entry name" value="PROKAR_LIPOPROTEIN"/>
    <property type="match status" value="1"/>
</dbReference>
<organism evidence="2 3">
    <name type="scientific">Usitatibacter palustris</name>
    <dbReference type="NCBI Taxonomy" id="2732487"/>
    <lineage>
        <taxon>Bacteria</taxon>
        <taxon>Pseudomonadati</taxon>
        <taxon>Pseudomonadota</taxon>
        <taxon>Betaproteobacteria</taxon>
        <taxon>Nitrosomonadales</taxon>
        <taxon>Usitatibacteraceae</taxon>
        <taxon>Usitatibacter</taxon>
    </lineage>
</organism>
<sequence>MRSRSYFRNTIATLAALVVVFGCSTAAVKDTWKDPAHAGAFKQILVVGVSKSDSSRRVFEDGFSAALRASGTGASPSYAVLPETGQVSNERLDEAVKKAGADAVLVTRLLRVKKDVNVSPGYMAPGFYGRGYRGFYGGAYMAMPPDVNVYEIMTIELTLFNMKTDKPAWSGTSEVTEPGSVAKATEDLAKVMIAKMKADGVI</sequence>
<keyword evidence="3" id="KW-1185">Reference proteome</keyword>
<gene>
    <name evidence="2" type="ORF">DSM104440_01112</name>
</gene>
<feature type="signal peptide" evidence="1">
    <location>
        <begin position="1"/>
        <end position="26"/>
    </location>
</feature>
<dbReference type="Gene3D" id="3.30.160.670">
    <property type="match status" value="1"/>
</dbReference>
<dbReference type="KEGG" id="upl:DSM104440_01112"/>
<dbReference type="Proteomes" id="UP000503096">
    <property type="component" value="Chromosome"/>
</dbReference>
<reference evidence="2 3" key="1">
    <citation type="submission" date="2020-04" db="EMBL/GenBank/DDBJ databases">
        <title>Usitatibacter rugosus gen. nov., sp. nov. and Usitatibacter palustris sp. nov., novel members of Usitatibacteraceae fam. nov. within the order Nitrosomonadales isolated from soil.</title>
        <authorList>
            <person name="Huber K.J."/>
            <person name="Neumann-Schaal M."/>
            <person name="Geppert A."/>
            <person name="Luckner M."/>
            <person name="Wanner G."/>
            <person name="Overmann J."/>
        </authorList>
    </citation>
    <scope>NUCLEOTIDE SEQUENCE [LARGE SCALE GENOMIC DNA]</scope>
    <source>
        <strain evidence="2 3">Swamp67</strain>
    </source>
</reference>
<evidence type="ECO:0000313" key="3">
    <source>
        <dbReference type="Proteomes" id="UP000503096"/>
    </source>
</evidence>
<evidence type="ECO:0008006" key="4">
    <source>
        <dbReference type="Google" id="ProtNLM"/>
    </source>
</evidence>
<dbReference type="AlphaFoldDB" id="A0A6M4H473"/>
<evidence type="ECO:0000313" key="2">
    <source>
        <dbReference type="EMBL" id="QJR14316.1"/>
    </source>
</evidence>
<protein>
    <recommendedName>
        <fullName evidence="4">DUF4136 domain-containing protein</fullName>
    </recommendedName>
</protein>